<organism evidence="2 3">
    <name type="scientific">Trichomonas vaginalis (strain ATCC PRA-98 / G3)</name>
    <dbReference type="NCBI Taxonomy" id="412133"/>
    <lineage>
        <taxon>Eukaryota</taxon>
        <taxon>Metamonada</taxon>
        <taxon>Parabasalia</taxon>
        <taxon>Trichomonadida</taxon>
        <taxon>Trichomonadidae</taxon>
        <taxon>Trichomonas</taxon>
    </lineage>
</organism>
<dbReference type="RefSeq" id="XP_001311147.1">
    <property type="nucleotide sequence ID" value="XM_001311146.1"/>
</dbReference>
<dbReference type="Proteomes" id="UP000001542">
    <property type="component" value="Unassembled WGS sequence"/>
</dbReference>
<dbReference type="InParanoid" id="A2FA81"/>
<accession>A2FA81</accession>
<gene>
    <name evidence="2" type="ORF">TVAG_263340</name>
</gene>
<reference evidence="2" key="1">
    <citation type="submission" date="2006-10" db="EMBL/GenBank/DDBJ databases">
        <authorList>
            <person name="Amadeo P."/>
            <person name="Zhao Q."/>
            <person name="Wortman J."/>
            <person name="Fraser-Liggett C."/>
            <person name="Carlton J."/>
        </authorList>
    </citation>
    <scope>NUCLEOTIDE SEQUENCE</scope>
    <source>
        <strain evidence="2">G3</strain>
    </source>
</reference>
<keyword evidence="3" id="KW-1185">Reference proteome</keyword>
<feature type="compositionally biased region" description="Basic and acidic residues" evidence="1">
    <location>
        <begin position="1"/>
        <end position="15"/>
    </location>
</feature>
<evidence type="ECO:0000313" key="3">
    <source>
        <dbReference type="Proteomes" id="UP000001542"/>
    </source>
</evidence>
<protein>
    <submittedName>
        <fullName evidence="2">Uncharacterized protein</fullName>
    </submittedName>
</protein>
<feature type="region of interest" description="Disordered" evidence="1">
    <location>
        <begin position="1"/>
        <end position="23"/>
    </location>
</feature>
<name>A2FA81_TRIV3</name>
<dbReference type="VEuPathDB" id="TrichDB:TVAGG3_0390810"/>
<dbReference type="KEGG" id="tva:4756012"/>
<dbReference type="VEuPathDB" id="TrichDB:TVAG_263340"/>
<evidence type="ECO:0000256" key="1">
    <source>
        <dbReference type="SAM" id="MobiDB-lite"/>
    </source>
</evidence>
<dbReference type="EMBL" id="DS113684">
    <property type="protein sequence ID" value="EAX98217.1"/>
    <property type="molecule type" value="Genomic_DNA"/>
</dbReference>
<sequence>MADQDPFKQEIREPSDTITDQLSRTKVDFESKSNMPELIKNSITQVMSKVDEVDNSVIDIIGAQMEFLTAEFQDCIKATQDLFTALTNLKDGQTEIVRRKASNATSLASSIEKTMTCIRRLGDDK</sequence>
<proteinExistence type="predicted"/>
<dbReference type="SMR" id="A2FA81"/>
<evidence type="ECO:0000313" key="2">
    <source>
        <dbReference type="EMBL" id="EAX98217.1"/>
    </source>
</evidence>
<dbReference type="AlphaFoldDB" id="A2FA81"/>
<reference evidence="2" key="2">
    <citation type="journal article" date="2007" name="Science">
        <title>Draft genome sequence of the sexually transmitted pathogen Trichomonas vaginalis.</title>
        <authorList>
            <person name="Carlton J.M."/>
            <person name="Hirt R.P."/>
            <person name="Silva J.C."/>
            <person name="Delcher A.L."/>
            <person name="Schatz M."/>
            <person name="Zhao Q."/>
            <person name="Wortman J.R."/>
            <person name="Bidwell S.L."/>
            <person name="Alsmark U.C.M."/>
            <person name="Besteiro S."/>
            <person name="Sicheritz-Ponten T."/>
            <person name="Noel C.J."/>
            <person name="Dacks J.B."/>
            <person name="Foster P.G."/>
            <person name="Simillion C."/>
            <person name="Van de Peer Y."/>
            <person name="Miranda-Saavedra D."/>
            <person name="Barton G.J."/>
            <person name="Westrop G.D."/>
            <person name="Mueller S."/>
            <person name="Dessi D."/>
            <person name="Fiori P.L."/>
            <person name="Ren Q."/>
            <person name="Paulsen I."/>
            <person name="Zhang H."/>
            <person name="Bastida-Corcuera F.D."/>
            <person name="Simoes-Barbosa A."/>
            <person name="Brown M.T."/>
            <person name="Hayes R.D."/>
            <person name="Mukherjee M."/>
            <person name="Okumura C.Y."/>
            <person name="Schneider R."/>
            <person name="Smith A.J."/>
            <person name="Vanacova S."/>
            <person name="Villalvazo M."/>
            <person name="Haas B.J."/>
            <person name="Pertea M."/>
            <person name="Feldblyum T.V."/>
            <person name="Utterback T.R."/>
            <person name="Shu C.L."/>
            <person name="Osoegawa K."/>
            <person name="de Jong P.J."/>
            <person name="Hrdy I."/>
            <person name="Horvathova L."/>
            <person name="Zubacova Z."/>
            <person name="Dolezal P."/>
            <person name="Malik S.B."/>
            <person name="Logsdon J.M. Jr."/>
            <person name="Henze K."/>
            <person name="Gupta A."/>
            <person name="Wang C.C."/>
            <person name="Dunne R.L."/>
            <person name="Upcroft J.A."/>
            <person name="Upcroft P."/>
            <person name="White O."/>
            <person name="Salzberg S.L."/>
            <person name="Tang P."/>
            <person name="Chiu C.-H."/>
            <person name="Lee Y.-S."/>
            <person name="Embley T.M."/>
            <person name="Coombs G.H."/>
            <person name="Mottram J.C."/>
            <person name="Tachezy J."/>
            <person name="Fraser-Liggett C.M."/>
            <person name="Johnson P.J."/>
        </authorList>
    </citation>
    <scope>NUCLEOTIDE SEQUENCE [LARGE SCALE GENOMIC DNA]</scope>
    <source>
        <strain evidence="2">G3</strain>
    </source>
</reference>